<organism evidence="2 3">
    <name type="scientific">Algimonas porphyrae</name>
    <dbReference type="NCBI Taxonomy" id="1128113"/>
    <lineage>
        <taxon>Bacteria</taxon>
        <taxon>Pseudomonadati</taxon>
        <taxon>Pseudomonadota</taxon>
        <taxon>Alphaproteobacteria</taxon>
        <taxon>Maricaulales</taxon>
        <taxon>Robiginitomaculaceae</taxon>
        <taxon>Algimonas</taxon>
    </lineage>
</organism>
<feature type="domain" description="N-acetyltransferase" evidence="1">
    <location>
        <begin position="46"/>
        <end position="193"/>
    </location>
</feature>
<reference evidence="2" key="2">
    <citation type="submission" date="2023-01" db="EMBL/GenBank/DDBJ databases">
        <title>Draft genome sequence of Algimonas porphyrae strain NBRC 108216.</title>
        <authorList>
            <person name="Sun Q."/>
            <person name="Mori K."/>
        </authorList>
    </citation>
    <scope>NUCLEOTIDE SEQUENCE</scope>
    <source>
        <strain evidence="2">NBRC 108216</strain>
    </source>
</reference>
<dbReference type="InterPro" id="IPR000182">
    <property type="entry name" value="GNAT_dom"/>
</dbReference>
<comment type="caution">
    <text evidence="2">The sequence shown here is derived from an EMBL/GenBank/DDBJ whole genome shotgun (WGS) entry which is preliminary data.</text>
</comment>
<dbReference type="PROSITE" id="PS51186">
    <property type="entry name" value="GNAT"/>
    <property type="match status" value="1"/>
</dbReference>
<dbReference type="PANTHER" id="PTHR43617:SF20">
    <property type="entry name" value="N-ALPHA-ACETYLTRANSFERASE RIMI"/>
    <property type="match status" value="1"/>
</dbReference>
<dbReference type="Gene3D" id="3.40.630.30">
    <property type="match status" value="1"/>
</dbReference>
<dbReference type="SUPFAM" id="SSF55729">
    <property type="entry name" value="Acyl-CoA N-acyltransferases (Nat)"/>
    <property type="match status" value="1"/>
</dbReference>
<dbReference type="InterPro" id="IPR016181">
    <property type="entry name" value="Acyl_CoA_acyltransferase"/>
</dbReference>
<protein>
    <recommendedName>
        <fullName evidence="1">N-acetyltransferase domain-containing protein</fullName>
    </recommendedName>
</protein>
<dbReference type="PANTHER" id="PTHR43617">
    <property type="entry name" value="L-AMINO ACID N-ACETYLTRANSFERASE"/>
    <property type="match status" value="1"/>
</dbReference>
<evidence type="ECO:0000313" key="3">
    <source>
        <dbReference type="Proteomes" id="UP001161390"/>
    </source>
</evidence>
<keyword evidence="3" id="KW-1185">Reference proteome</keyword>
<dbReference type="EMBL" id="BSNJ01000008">
    <property type="protein sequence ID" value="GLQ21971.1"/>
    <property type="molecule type" value="Genomic_DNA"/>
</dbReference>
<dbReference type="Proteomes" id="UP001161390">
    <property type="component" value="Unassembled WGS sequence"/>
</dbReference>
<evidence type="ECO:0000313" key="2">
    <source>
        <dbReference type="EMBL" id="GLQ21971.1"/>
    </source>
</evidence>
<dbReference type="InterPro" id="IPR050276">
    <property type="entry name" value="MshD_Acetyltransferase"/>
</dbReference>
<proteinExistence type="predicted"/>
<sequence>MKIVPLAEADLDCTARLTLGRLNVLAYPEFYNGLGLEGEALDRLSADMFDVSEGELSDTIVAISDEDTLCGYLSALPSDDFRAAASRTAFAVLKGVARDQRKPVMAHMQAIGAGQDALPANTHYLARIAVSPDWQGKGIAAELMDIFEAQGGGCDHVLHVAADNARAIRFYEKRGYETESGSDSTLLMRRRASS</sequence>
<evidence type="ECO:0000259" key="1">
    <source>
        <dbReference type="PROSITE" id="PS51186"/>
    </source>
</evidence>
<dbReference type="RefSeq" id="WP_284374101.1">
    <property type="nucleotide sequence ID" value="NZ_BSNJ01000008.1"/>
</dbReference>
<accession>A0ABQ5V356</accession>
<dbReference type="CDD" id="cd04301">
    <property type="entry name" value="NAT_SF"/>
    <property type="match status" value="1"/>
</dbReference>
<name>A0ABQ5V356_9PROT</name>
<gene>
    <name evidence="2" type="ORF">GCM10007854_29260</name>
</gene>
<reference evidence="2" key="1">
    <citation type="journal article" date="2014" name="Int. J. Syst. Evol. Microbiol.">
        <title>Complete genome of a new Firmicutes species belonging to the dominant human colonic microbiota ('Ruminococcus bicirculans') reveals two chromosomes and a selective capacity to utilize plant glucans.</title>
        <authorList>
            <consortium name="NISC Comparative Sequencing Program"/>
            <person name="Wegmann U."/>
            <person name="Louis P."/>
            <person name="Goesmann A."/>
            <person name="Henrissat B."/>
            <person name="Duncan S.H."/>
            <person name="Flint H.J."/>
        </authorList>
    </citation>
    <scope>NUCLEOTIDE SEQUENCE</scope>
    <source>
        <strain evidence="2">NBRC 108216</strain>
    </source>
</reference>
<dbReference type="Pfam" id="PF00583">
    <property type="entry name" value="Acetyltransf_1"/>
    <property type="match status" value="1"/>
</dbReference>